<dbReference type="InterPro" id="IPR045116">
    <property type="entry name" value="Clp1/Grc3"/>
</dbReference>
<dbReference type="Pfam" id="PF16575">
    <property type="entry name" value="CLP1_P"/>
    <property type="match status" value="1"/>
</dbReference>
<dbReference type="InterPro" id="IPR027417">
    <property type="entry name" value="P-loop_NTPase"/>
</dbReference>
<evidence type="ECO:0000313" key="4">
    <source>
        <dbReference type="EMBL" id="KAK6743655.1"/>
    </source>
</evidence>
<name>A0ABR1D1M3_NECAM</name>
<keyword evidence="2" id="KW-0067">ATP-binding</keyword>
<organism evidence="4 5">
    <name type="scientific">Necator americanus</name>
    <name type="common">Human hookworm</name>
    <dbReference type="NCBI Taxonomy" id="51031"/>
    <lineage>
        <taxon>Eukaryota</taxon>
        <taxon>Metazoa</taxon>
        <taxon>Ecdysozoa</taxon>
        <taxon>Nematoda</taxon>
        <taxon>Chromadorea</taxon>
        <taxon>Rhabditida</taxon>
        <taxon>Rhabditina</taxon>
        <taxon>Rhabditomorpha</taxon>
        <taxon>Strongyloidea</taxon>
        <taxon>Ancylostomatidae</taxon>
        <taxon>Bunostominae</taxon>
        <taxon>Necator</taxon>
    </lineage>
</organism>
<dbReference type="InterPro" id="IPR038238">
    <property type="entry name" value="Clp1_C_sf"/>
</dbReference>
<dbReference type="InterPro" id="IPR010655">
    <property type="entry name" value="Clp1_C"/>
</dbReference>
<protein>
    <recommendedName>
        <fullName evidence="3">N-acetyltransferase domain-containing protein</fullName>
    </recommendedName>
</protein>
<feature type="domain" description="N-acetyltransferase" evidence="3">
    <location>
        <begin position="251"/>
        <end position="398"/>
    </location>
</feature>
<dbReference type="CDD" id="cd04301">
    <property type="entry name" value="NAT_SF"/>
    <property type="match status" value="1"/>
</dbReference>
<dbReference type="Gene3D" id="3.40.50.300">
    <property type="entry name" value="P-loop containing nucleotide triphosphate hydrolases"/>
    <property type="match status" value="1"/>
</dbReference>
<sequence>MFLRTFFSSFKYSVERVTSSRLGQSDDVVLDLLGLHHQIFVAASDASSHFSNFRYACIVAAAEAFEVDVVVVLDHERLYNELQRDLPTFVKILHQPKSGGVETRSRQSRIAARSASIHRYFYGVHSNPYFPFTFELNFSEVIFCKIGTEKVPESCLPFGSKVEDHQTKVVPINPSTDMAHRMFAVTPCPTVSQAVLKASVLGFVVITEINMEDKRMSLLCPQSSLSHKGEVSVLLNLLKGLAKNLIRHSSMSLCAINKDNIRSVKNLHAGVFPVQYSDAFFEKVSNNDLCAALMVNGDCIGVVCCTLEIVSCTKTLYIMSLAVHPLYRCRGIGAKLLDFATSKAENHHVKLIRLHVQVSNGSAIQFYEKRGFTIVEATKNYYNRCIPADAYVMQKQLV</sequence>
<keyword evidence="5" id="KW-1185">Reference proteome</keyword>
<dbReference type="PANTHER" id="PTHR12755:SF6">
    <property type="entry name" value="POLYRIBONUCLEOTIDE 5'-HYDROXYL-KINASE CLP1"/>
    <property type="match status" value="1"/>
</dbReference>
<dbReference type="InterPro" id="IPR016181">
    <property type="entry name" value="Acyl_CoA_acyltransferase"/>
</dbReference>
<dbReference type="InterPro" id="IPR032319">
    <property type="entry name" value="CLP1_P"/>
</dbReference>
<keyword evidence="1" id="KW-0547">Nucleotide-binding</keyword>
<dbReference type="EMBL" id="JAVFWL010000003">
    <property type="protein sequence ID" value="KAK6743655.1"/>
    <property type="molecule type" value="Genomic_DNA"/>
</dbReference>
<evidence type="ECO:0000259" key="3">
    <source>
        <dbReference type="PROSITE" id="PS51186"/>
    </source>
</evidence>
<dbReference type="PANTHER" id="PTHR12755">
    <property type="entry name" value="CLEAVAGE/POLYADENYLATION FACTOR IA SUBUNIT CLP1P"/>
    <property type="match status" value="1"/>
</dbReference>
<dbReference type="SUPFAM" id="SSF55729">
    <property type="entry name" value="Acyl-CoA N-acyltransferases (Nat)"/>
    <property type="match status" value="1"/>
</dbReference>
<comment type="caution">
    <text evidence="4">The sequence shown here is derived from an EMBL/GenBank/DDBJ whole genome shotgun (WGS) entry which is preliminary data.</text>
</comment>
<reference evidence="4 5" key="1">
    <citation type="submission" date="2023-08" db="EMBL/GenBank/DDBJ databases">
        <title>A Necator americanus chromosomal reference genome.</title>
        <authorList>
            <person name="Ilik V."/>
            <person name="Petrzelkova K.J."/>
            <person name="Pardy F."/>
            <person name="Fuh T."/>
            <person name="Niatou-Singa F.S."/>
            <person name="Gouil Q."/>
            <person name="Baker L."/>
            <person name="Ritchie M.E."/>
            <person name="Jex A.R."/>
            <person name="Gazzola D."/>
            <person name="Li H."/>
            <person name="Toshio Fujiwara R."/>
            <person name="Zhan B."/>
            <person name="Aroian R.V."/>
            <person name="Pafco B."/>
            <person name="Schwarz E.M."/>
        </authorList>
    </citation>
    <scope>NUCLEOTIDE SEQUENCE [LARGE SCALE GENOMIC DNA]</scope>
    <source>
        <strain evidence="4 5">Aroian</strain>
        <tissue evidence="4">Whole animal</tissue>
    </source>
</reference>
<dbReference type="Pfam" id="PF06807">
    <property type="entry name" value="Clp1"/>
    <property type="match status" value="1"/>
</dbReference>
<proteinExistence type="predicted"/>
<gene>
    <name evidence="4" type="primary">Necator_chrIII.g11518</name>
    <name evidence="4" type="ORF">RB195_010753</name>
</gene>
<dbReference type="Proteomes" id="UP001303046">
    <property type="component" value="Unassembled WGS sequence"/>
</dbReference>
<dbReference type="Gene3D" id="3.40.630.30">
    <property type="match status" value="1"/>
</dbReference>
<dbReference type="InterPro" id="IPR000182">
    <property type="entry name" value="GNAT_dom"/>
</dbReference>
<dbReference type="Gene3D" id="2.40.30.330">
    <property type="entry name" value="Pre-mRNA cleavage complex subunit Clp1, C-terminal domain"/>
    <property type="match status" value="1"/>
</dbReference>
<evidence type="ECO:0000256" key="2">
    <source>
        <dbReference type="ARBA" id="ARBA00022840"/>
    </source>
</evidence>
<dbReference type="Pfam" id="PF00583">
    <property type="entry name" value="Acetyltransf_1"/>
    <property type="match status" value="1"/>
</dbReference>
<dbReference type="PROSITE" id="PS51186">
    <property type="entry name" value="GNAT"/>
    <property type="match status" value="1"/>
</dbReference>
<accession>A0ABR1D1M3</accession>
<evidence type="ECO:0000313" key="5">
    <source>
        <dbReference type="Proteomes" id="UP001303046"/>
    </source>
</evidence>
<evidence type="ECO:0000256" key="1">
    <source>
        <dbReference type="ARBA" id="ARBA00022741"/>
    </source>
</evidence>